<feature type="chain" id="PRO_5028952547" description="Lipoprotein" evidence="1">
    <location>
        <begin position="27"/>
        <end position="201"/>
    </location>
</feature>
<evidence type="ECO:0000256" key="1">
    <source>
        <dbReference type="SAM" id="SignalP"/>
    </source>
</evidence>
<evidence type="ECO:0000313" key="2">
    <source>
        <dbReference type="EMBL" id="CAC5343970.1"/>
    </source>
</evidence>
<dbReference type="EMBL" id="LR812490">
    <property type="protein sequence ID" value="CAC5343970.1"/>
    <property type="molecule type" value="Genomic_DNA"/>
</dbReference>
<gene>
    <name evidence="2" type="ORF">PLAN_40385</name>
</gene>
<reference evidence="2" key="1">
    <citation type="submission" date="2020-05" db="EMBL/GenBank/DDBJ databases">
        <authorList>
            <consortium name="Genoscope - CEA"/>
            <person name="William W."/>
        </authorList>
    </citation>
    <scope>NUCLEOTIDE SEQUENCE [LARGE SCALE GENOMIC DNA]</scope>
    <source>
        <strain evidence="2">PCC 7821</strain>
    </source>
</reference>
<dbReference type="AlphaFoldDB" id="A0A6J7ZN65"/>
<keyword evidence="1" id="KW-0732">Signal</keyword>
<comment type="caution">
    <text evidence="2">The sequence shown here is derived from an EMBL/GenBank/DDBJ whole genome shotgun (WGS) entry which is preliminary data.</text>
</comment>
<evidence type="ECO:0008006" key="4">
    <source>
        <dbReference type="Google" id="ProtNLM"/>
    </source>
</evidence>
<accession>A0A6J7ZN65</accession>
<dbReference type="RefSeq" id="WP_051319448.1">
    <property type="nucleotide sequence ID" value="NZ_LR812490.1"/>
</dbReference>
<evidence type="ECO:0000313" key="3">
    <source>
        <dbReference type="Proteomes" id="UP000196521"/>
    </source>
</evidence>
<dbReference type="EMBL" id="CZCZ02000014">
    <property type="protein sequence ID" value="CAC5343970.1"/>
    <property type="molecule type" value="Genomic_DNA"/>
</dbReference>
<keyword evidence="3" id="KW-1185">Reference proteome</keyword>
<feature type="signal peptide" evidence="1">
    <location>
        <begin position="1"/>
        <end position="26"/>
    </location>
</feature>
<organism evidence="2 3">
    <name type="scientific">Planktothrix rubescens CCAP 1459/22</name>
    <dbReference type="NCBI Taxonomy" id="329571"/>
    <lineage>
        <taxon>Bacteria</taxon>
        <taxon>Bacillati</taxon>
        <taxon>Cyanobacteriota</taxon>
        <taxon>Cyanophyceae</taxon>
        <taxon>Oscillatoriophycideae</taxon>
        <taxon>Oscillatoriales</taxon>
        <taxon>Microcoleaceae</taxon>
        <taxon>Planktothrix</taxon>
    </lineage>
</organism>
<protein>
    <recommendedName>
        <fullName evidence="4">Lipoprotein</fullName>
    </recommendedName>
</protein>
<proteinExistence type="predicted"/>
<dbReference type="Proteomes" id="UP000196521">
    <property type="component" value="Chromosome"/>
</dbReference>
<name>A0A6J7ZN65_PLARU</name>
<sequence>MKLLKLLGLSICFTGISLVLSPLSSAEPTNKIVGNCGTESCKTLWKKLQSNFPETTQDYQKQCSPPQRLGLLVHSNEDQSKVVYFTCWEAKIERGERLGIALGVLPFPGYEQEFGVKIASDDSKIQAILKQNSQQVERMSFKCATHGGDINILVSEDGKETVTLQCYFQTGVILFDSNRDGVFDGQYTRGAGIDFTEELKL</sequence>